<keyword evidence="1" id="KW-0812">Transmembrane</keyword>
<reference evidence="2 3" key="1">
    <citation type="submission" date="2018-11" db="EMBL/GenBank/DDBJ databases">
        <title>Novel Erysipelotrichaceae bacterium isolated from small intestine of a swine.</title>
        <authorList>
            <person name="Kim J.S."/>
            <person name="Choe H."/>
            <person name="Lee Y.R."/>
            <person name="Kim K.M."/>
            <person name="Park D.S."/>
        </authorList>
    </citation>
    <scope>NUCLEOTIDE SEQUENCE [LARGE SCALE GENOMIC DNA]</scope>
    <source>
        <strain evidence="2 3">SG0102</strain>
    </source>
</reference>
<keyword evidence="3" id="KW-1185">Reference proteome</keyword>
<dbReference type="EMBL" id="AP019309">
    <property type="protein sequence ID" value="BBH25153.1"/>
    <property type="molecule type" value="Genomic_DNA"/>
</dbReference>
<dbReference type="AlphaFoldDB" id="A0A3G9JJI9"/>
<organism evidence="2 3">
    <name type="scientific">Intestinibaculum porci</name>
    <dbReference type="NCBI Taxonomy" id="2487118"/>
    <lineage>
        <taxon>Bacteria</taxon>
        <taxon>Bacillati</taxon>
        <taxon>Bacillota</taxon>
        <taxon>Erysipelotrichia</taxon>
        <taxon>Erysipelotrichales</taxon>
        <taxon>Erysipelotrichaceae</taxon>
        <taxon>Intestinibaculum</taxon>
    </lineage>
</organism>
<keyword evidence="1" id="KW-0472">Membrane</keyword>
<accession>A0A3G9JJI9</accession>
<evidence type="ECO:0000313" key="2">
    <source>
        <dbReference type="EMBL" id="BBH25153.1"/>
    </source>
</evidence>
<evidence type="ECO:0000256" key="1">
    <source>
        <dbReference type="SAM" id="Phobius"/>
    </source>
</evidence>
<gene>
    <name evidence="2" type="ORF">SG0102_00870</name>
</gene>
<protein>
    <submittedName>
        <fullName evidence="2">Uncharacterized protein</fullName>
    </submittedName>
</protein>
<evidence type="ECO:0000313" key="3">
    <source>
        <dbReference type="Proteomes" id="UP000268059"/>
    </source>
</evidence>
<dbReference type="InParanoid" id="A0A3G9JJI9"/>
<name>A0A3G9JJI9_9FIRM</name>
<proteinExistence type="predicted"/>
<dbReference type="KEGG" id="ebm:SG0102_00870"/>
<dbReference type="Proteomes" id="UP000268059">
    <property type="component" value="Chromosome"/>
</dbReference>
<keyword evidence="1" id="KW-1133">Transmembrane helix</keyword>
<feature type="transmembrane region" description="Helical" evidence="1">
    <location>
        <begin position="21"/>
        <end position="40"/>
    </location>
</feature>
<sequence>MLKNRRMAKKQNRVIAYILEEIALVSFALLLYKYYFIIIYNTQFSSIHPLYIRVKKHLSQ</sequence>